<evidence type="ECO:0000259" key="9">
    <source>
        <dbReference type="PROSITE" id="PS50240"/>
    </source>
</evidence>
<keyword evidence="3 7" id="KW-0720">Serine protease</keyword>
<comment type="caution">
    <text evidence="10">The sequence shown here is derived from an EMBL/GenBank/DDBJ whole genome shotgun (WGS) entry which is preliminary data.</text>
</comment>
<feature type="disulfide bond" evidence="6">
    <location>
        <begin position="162"/>
        <end position="180"/>
    </location>
</feature>
<dbReference type="PANTHER" id="PTHR24252">
    <property type="entry name" value="ACROSIN-RELATED"/>
    <property type="match status" value="1"/>
</dbReference>
<name>A0AAV4RB40_9ARAC</name>
<dbReference type="Proteomes" id="UP001054837">
    <property type="component" value="Unassembled WGS sequence"/>
</dbReference>
<dbReference type="Gene3D" id="4.10.400.10">
    <property type="entry name" value="Low-density Lipoprotein Receptor"/>
    <property type="match status" value="1"/>
</dbReference>
<dbReference type="InterPro" id="IPR000859">
    <property type="entry name" value="CUB_dom"/>
</dbReference>
<dbReference type="CDD" id="cd00112">
    <property type="entry name" value="LDLa"/>
    <property type="match status" value="1"/>
</dbReference>
<evidence type="ECO:0000256" key="2">
    <source>
        <dbReference type="ARBA" id="ARBA00022801"/>
    </source>
</evidence>
<dbReference type="InterPro" id="IPR009003">
    <property type="entry name" value="Peptidase_S1_PA"/>
</dbReference>
<dbReference type="SMART" id="SM00192">
    <property type="entry name" value="LDLa"/>
    <property type="match status" value="1"/>
</dbReference>
<dbReference type="PROSITE" id="PS00135">
    <property type="entry name" value="TRYPSIN_SER"/>
    <property type="match status" value="1"/>
</dbReference>
<evidence type="ECO:0000256" key="1">
    <source>
        <dbReference type="ARBA" id="ARBA00022670"/>
    </source>
</evidence>
<organism evidence="10 11">
    <name type="scientific">Caerostris darwini</name>
    <dbReference type="NCBI Taxonomy" id="1538125"/>
    <lineage>
        <taxon>Eukaryota</taxon>
        <taxon>Metazoa</taxon>
        <taxon>Ecdysozoa</taxon>
        <taxon>Arthropoda</taxon>
        <taxon>Chelicerata</taxon>
        <taxon>Arachnida</taxon>
        <taxon>Araneae</taxon>
        <taxon>Araneomorphae</taxon>
        <taxon>Entelegynae</taxon>
        <taxon>Araneoidea</taxon>
        <taxon>Araneidae</taxon>
        <taxon>Caerostris</taxon>
    </lineage>
</organism>
<gene>
    <name evidence="10" type="primary">TMPRSS15</name>
    <name evidence="10" type="ORF">CDAR_1891</name>
</gene>
<feature type="disulfide bond" evidence="6">
    <location>
        <begin position="174"/>
        <end position="189"/>
    </location>
</feature>
<dbReference type="Gene3D" id="2.40.10.10">
    <property type="entry name" value="Trypsin-like serine proteases"/>
    <property type="match status" value="1"/>
</dbReference>
<keyword evidence="1 7" id="KW-0645">Protease</keyword>
<dbReference type="SMART" id="SM00042">
    <property type="entry name" value="CUB"/>
    <property type="match status" value="1"/>
</dbReference>
<dbReference type="InterPro" id="IPR002172">
    <property type="entry name" value="LDrepeatLR_classA_rpt"/>
</dbReference>
<dbReference type="SUPFAM" id="SSF57424">
    <property type="entry name" value="LDL receptor-like module"/>
    <property type="match status" value="1"/>
</dbReference>
<dbReference type="InterPro" id="IPR018114">
    <property type="entry name" value="TRYPSIN_HIS"/>
</dbReference>
<dbReference type="FunFam" id="2.40.10.10:FF:000003">
    <property type="entry name" value="Transmembrane serine protease 3"/>
    <property type="match status" value="1"/>
</dbReference>
<dbReference type="EMBL" id="BPLQ01005803">
    <property type="protein sequence ID" value="GIY17435.1"/>
    <property type="molecule type" value="Genomic_DNA"/>
</dbReference>
<dbReference type="SUPFAM" id="SSF50494">
    <property type="entry name" value="Trypsin-like serine proteases"/>
    <property type="match status" value="1"/>
</dbReference>
<keyword evidence="11" id="KW-1185">Reference proteome</keyword>
<dbReference type="GO" id="GO:0006508">
    <property type="term" value="P:proteolysis"/>
    <property type="evidence" value="ECO:0007669"/>
    <property type="project" value="UniProtKB-KW"/>
</dbReference>
<evidence type="ECO:0000256" key="4">
    <source>
        <dbReference type="ARBA" id="ARBA00023157"/>
    </source>
</evidence>
<feature type="domain" description="CUB" evidence="8">
    <location>
        <begin position="27"/>
        <end position="149"/>
    </location>
</feature>
<dbReference type="Pfam" id="PF00431">
    <property type="entry name" value="CUB"/>
    <property type="match status" value="1"/>
</dbReference>
<keyword evidence="4 6" id="KW-1015">Disulfide bond</keyword>
<dbReference type="InterPro" id="IPR001314">
    <property type="entry name" value="Peptidase_S1A"/>
</dbReference>
<evidence type="ECO:0000256" key="5">
    <source>
        <dbReference type="PROSITE-ProRule" id="PRU00059"/>
    </source>
</evidence>
<dbReference type="SUPFAM" id="SSF49854">
    <property type="entry name" value="Spermadhesin, CUB domain"/>
    <property type="match status" value="1"/>
</dbReference>
<dbReference type="SMART" id="SM00020">
    <property type="entry name" value="Tryp_SPc"/>
    <property type="match status" value="1"/>
</dbReference>
<dbReference type="InterPro" id="IPR043504">
    <property type="entry name" value="Peptidase_S1_PA_chymotrypsin"/>
</dbReference>
<dbReference type="InterPro" id="IPR033116">
    <property type="entry name" value="TRYPSIN_SER"/>
</dbReference>
<comment type="caution">
    <text evidence="5">Lacks conserved residue(s) required for the propagation of feature annotation.</text>
</comment>
<evidence type="ECO:0000256" key="7">
    <source>
        <dbReference type="RuleBase" id="RU363034"/>
    </source>
</evidence>
<evidence type="ECO:0000313" key="10">
    <source>
        <dbReference type="EMBL" id="GIY17435.1"/>
    </source>
</evidence>
<dbReference type="Pfam" id="PF00089">
    <property type="entry name" value="Trypsin"/>
    <property type="match status" value="1"/>
</dbReference>
<dbReference type="CDD" id="cd00190">
    <property type="entry name" value="Tryp_SPc"/>
    <property type="match status" value="1"/>
</dbReference>
<reference evidence="10 11" key="1">
    <citation type="submission" date="2021-06" db="EMBL/GenBank/DDBJ databases">
        <title>Caerostris darwini draft genome.</title>
        <authorList>
            <person name="Kono N."/>
            <person name="Arakawa K."/>
        </authorList>
    </citation>
    <scope>NUCLEOTIDE SEQUENCE [LARGE SCALE GENOMIC DNA]</scope>
</reference>
<dbReference type="PROSITE" id="PS01209">
    <property type="entry name" value="LDLRA_1"/>
    <property type="match status" value="1"/>
</dbReference>
<feature type="domain" description="Peptidase S1" evidence="9">
    <location>
        <begin position="214"/>
        <end position="457"/>
    </location>
</feature>
<dbReference type="InterPro" id="IPR001254">
    <property type="entry name" value="Trypsin_dom"/>
</dbReference>
<dbReference type="PRINTS" id="PR00722">
    <property type="entry name" value="CHYMOTRYPSIN"/>
</dbReference>
<dbReference type="PANTHER" id="PTHR24252:SF7">
    <property type="entry name" value="HYALIN"/>
    <property type="match status" value="1"/>
</dbReference>
<protein>
    <submittedName>
        <fullName evidence="10">Enteropeptidase</fullName>
    </submittedName>
</protein>
<dbReference type="PROSITE" id="PS00134">
    <property type="entry name" value="TRYPSIN_HIS"/>
    <property type="match status" value="1"/>
</dbReference>
<proteinExistence type="predicted"/>
<dbReference type="CDD" id="cd00041">
    <property type="entry name" value="CUB"/>
    <property type="match status" value="1"/>
</dbReference>
<evidence type="ECO:0000313" key="11">
    <source>
        <dbReference type="Proteomes" id="UP001054837"/>
    </source>
</evidence>
<dbReference type="PROSITE" id="PS50068">
    <property type="entry name" value="LDLRA_2"/>
    <property type="match status" value="1"/>
</dbReference>
<evidence type="ECO:0000256" key="3">
    <source>
        <dbReference type="ARBA" id="ARBA00022825"/>
    </source>
</evidence>
<dbReference type="InterPro" id="IPR023415">
    <property type="entry name" value="LDLR_class-A_CS"/>
</dbReference>
<sequence>MIINGLEFPLTICFGFVFCESSSEDVCLNAVEIDIKKGESINISSPGFVEFHYPINALCSWTINSISGPDRRLLIEFTVISIWPSYNCVFDGLVLFDGNSTAAPILGTFCVGTPTFNLITTGPQLSMVFYTSDLPSYPFRGFQIQISDLDPEEKCSEDEIVCHNKKCVPKNLVCDRRDDCGDGTDEETCGHRVRHSVPCGLTPIPPDIGNDDRIVGGKAVVPGSWPWQCSLRKKGNSLYGHLCGAVLINDQWVVTAAHCFRDRNNASLWTVHFGKFFKEKTDPTEQLRYIKEIIIHPRYTGLSMNPLLASNKENDIALIRLNAPVYMTSHIRPICLPPWQIKLPQGTICHVTGWGDTLGTGSADVLKQAAIPIVSHGSCRKAYNSINISTSMVCAGYAEGGHDSCKGDSGGPLVLQKRKRWYLVGIVSAGGNCASPMQPGIYTLVSAFKTWISRIIWTHK</sequence>
<dbReference type="Gene3D" id="2.60.120.290">
    <property type="entry name" value="Spermadhesin, CUB domain"/>
    <property type="match status" value="1"/>
</dbReference>
<dbReference type="PROSITE" id="PS50240">
    <property type="entry name" value="TRYPSIN_DOM"/>
    <property type="match status" value="1"/>
</dbReference>
<dbReference type="AlphaFoldDB" id="A0AAV4RB40"/>
<evidence type="ECO:0000259" key="8">
    <source>
        <dbReference type="PROSITE" id="PS01180"/>
    </source>
</evidence>
<dbReference type="GO" id="GO:0004252">
    <property type="term" value="F:serine-type endopeptidase activity"/>
    <property type="evidence" value="ECO:0007669"/>
    <property type="project" value="InterPro"/>
</dbReference>
<evidence type="ECO:0000256" key="6">
    <source>
        <dbReference type="PROSITE-ProRule" id="PRU00124"/>
    </source>
</evidence>
<keyword evidence="2 7" id="KW-0378">Hydrolase</keyword>
<accession>A0AAV4RB40</accession>
<dbReference type="PROSITE" id="PS01180">
    <property type="entry name" value="CUB"/>
    <property type="match status" value="1"/>
</dbReference>
<dbReference type="Pfam" id="PF00057">
    <property type="entry name" value="Ldl_recept_a"/>
    <property type="match status" value="1"/>
</dbReference>
<dbReference type="InterPro" id="IPR035914">
    <property type="entry name" value="Sperma_CUB_dom_sf"/>
</dbReference>
<dbReference type="InterPro" id="IPR036055">
    <property type="entry name" value="LDL_receptor-like_sf"/>
</dbReference>
<feature type="disulfide bond" evidence="6">
    <location>
        <begin position="155"/>
        <end position="167"/>
    </location>
</feature>